<dbReference type="Gene3D" id="3.20.20.70">
    <property type="entry name" value="Aldolase class I"/>
    <property type="match status" value="1"/>
</dbReference>
<dbReference type="PANTHER" id="PTHR47916:SF1">
    <property type="entry name" value="3-HYDROXY-5-PHOSPHONOOXYPENTANE-2,4-DIONE THIOLASE"/>
    <property type="match status" value="1"/>
</dbReference>
<dbReference type="InterPro" id="IPR013785">
    <property type="entry name" value="Aldolase_TIM"/>
</dbReference>
<dbReference type="GO" id="GO:0016829">
    <property type="term" value="F:lyase activity"/>
    <property type="evidence" value="ECO:0007669"/>
    <property type="project" value="InterPro"/>
</dbReference>
<protein>
    <submittedName>
        <fullName evidence="1">Aldolase</fullName>
    </submittedName>
</protein>
<reference evidence="1 2" key="1">
    <citation type="journal article" date="2018" name="Nat. Biotechnol.">
        <title>A standardized bacterial taxonomy based on genome phylogeny substantially revises the tree of life.</title>
        <authorList>
            <person name="Parks D.H."/>
            <person name="Chuvochina M."/>
            <person name="Waite D.W."/>
            <person name="Rinke C."/>
            <person name="Skarshewski A."/>
            <person name="Chaumeil P.A."/>
            <person name="Hugenholtz P."/>
        </authorList>
    </citation>
    <scope>NUCLEOTIDE SEQUENCE [LARGE SCALE GENOMIC DNA]</scope>
    <source>
        <strain evidence="1">UBA12544</strain>
    </source>
</reference>
<name>A0A357VMR9_9THEO</name>
<feature type="non-terminal residue" evidence="1">
    <location>
        <position position="146"/>
    </location>
</feature>
<dbReference type="EMBL" id="DOLB01000097">
    <property type="protein sequence ID" value="HBT49499.1"/>
    <property type="molecule type" value="Genomic_DNA"/>
</dbReference>
<evidence type="ECO:0000313" key="1">
    <source>
        <dbReference type="EMBL" id="HBT49499.1"/>
    </source>
</evidence>
<dbReference type="Proteomes" id="UP000264445">
    <property type="component" value="Unassembled WGS sequence"/>
</dbReference>
<comment type="caution">
    <text evidence="1">The sequence shown here is derived from an EMBL/GenBank/DDBJ whole genome shotgun (WGS) entry which is preliminary data.</text>
</comment>
<dbReference type="Pfam" id="PF01791">
    <property type="entry name" value="DeoC"/>
    <property type="match status" value="1"/>
</dbReference>
<gene>
    <name evidence="1" type="ORF">DEA61_06680</name>
</gene>
<sequence length="146" mass="15826">MKRRWHNIFKKDGKAFILAMDHGIGFNVLPEMKNPGEIIKKAVSGGVDAILTTFGIAKNFQKEIGNVGLILRLDGGETEIGREDIPMSNLYSVEDAVRLGADGVLCMGFPGAKGEDVTLKNLAHNAAECNKWGIVLGAEMLPRGFE</sequence>
<dbReference type="PANTHER" id="PTHR47916">
    <property type="entry name" value="FRUCTOSE-BISPHOSPHATE ALDOLASE CLASS 1"/>
    <property type="match status" value="1"/>
</dbReference>
<proteinExistence type="predicted"/>
<dbReference type="InterPro" id="IPR050456">
    <property type="entry name" value="DeoC/FbaB_aldolase"/>
</dbReference>
<evidence type="ECO:0000313" key="2">
    <source>
        <dbReference type="Proteomes" id="UP000264445"/>
    </source>
</evidence>
<dbReference type="RefSeq" id="WP_278429106.1">
    <property type="nucleotide sequence ID" value="NZ_DOLB01000097.1"/>
</dbReference>
<dbReference type="AlphaFoldDB" id="A0A357VMR9"/>
<dbReference type="SUPFAM" id="SSF51569">
    <property type="entry name" value="Aldolase"/>
    <property type="match status" value="1"/>
</dbReference>
<accession>A0A357VMR9</accession>
<dbReference type="InterPro" id="IPR002915">
    <property type="entry name" value="DeoC/FbaB/LacD_aldolase"/>
</dbReference>
<organism evidence="1 2">
    <name type="scientific">Caldanaerobacter subterraneus</name>
    <dbReference type="NCBI Taxonomy" id="911092"/>
    <lineage>
        <taxon>Bacteria</taxon>
        <taxon>Bacillati</taxon>
        <taxon>Bacillota</taxon>
        <taxon>Clostridia</taxon>
        <taxon>Thermoanaerobacterales</taxon>
        <taxon>Thermoanaerobacteraceae</taxon>
        <taxon>Caldanaerobacter</taxon>
    </lineage>
</organism>